<organism evidence="1 2">
    <name type="scientific">Oopsacas minuta</name>
    <dbReference type="NCBI Taxonomy" id="111878"/>
    <lineage>
        <taxon>Eukaryota</taxon>
        <taxon>Metazoa</taxon>
        <taxon>Porifera</taxon>
        <taxon>Hexactinellida</taxon>
        <taxon>Hexasterophora</taxon>
        <taxon>Lyssacinosida</taxon>
        <taxon>Leucopsacidae</taxon>
        <taxon>Oopsacas</taxon>
    </lineage>
</organism>
<protein>
    <recommendedName>
        <fullName evidence="3">MULE transposase domain-containing protein</fullName>
    </recommendedName>
</protein>
<name>A0AAV7K3W9_9METZ</name>
<accession>A0AAV7K3W9</accession>
<sequence>MIQLVISETIDESAIFTSRTYRHIVEMFRKLRPKAGTDALVELTNYVYTTWIPNCIWTPYSWSVYNQLIRTNNDVEDWHSKLNRAATRNSLHFIYWKNYYQEAKMVDL</sequence>
<evidence type="ECO:0000313" key="2">
    <source>
        <dbReference type="Proteomes" id="UP001165289"/>
    </source>
</evidence>
<dbReference type="AlphaFoldDB" id="A0AAV7K3W9"/>
<keyword evidence="2" id="KW-1185">Reference proteome</keyword>
<dbReference type="Proteomes" id="UP001165289">
    <property type="component" value="Unassembled WGS sequence"/>
</dbReference>
<proteinExistence type="predicted"/>
<reference evidence="1 2" key="1">
    <citation type="journal article" date="2023" name="BMC Biol.">
        <title>The compact genome of the sponge Oopsacas minuta (Hexactinellida) is lacking key metazoan core genes.</title>
        <authorList>
            <person name="Santini S."/>
            <person name="Schenkelaars Q."/>
            <person name="Jourda C."/>
            <person name="Duchesne M."/>
            <person name="Belahbib H."/>
            <person name="Rocher C."/>
            <person name="Selva M."/>
            <person name="Riesgo A."/>
            <person name="Vervoort M."/>
            <person name="Leys S.P."/>
            <person name="Kodjabachian L."/>
            <person name="Le Bivic A."/>
            <person name="Borchiellini C."/>
            <person name="Claverie J.M."/>
            <person name="Renard E."/>
        </authorList>
    </citation>
    <scope>NUCLEOTIDE SEQUENCE [LARGE SCALE GENOMIC DNA]</scope>
    <source>
        <strain evidence="1">SPO-2</strain>
    </source>
</reference>
<evidence type="ECO:0008006" key="3">
    <source>
        <dbReference type="Google" id="ProtNLM"/>
    </source>
</evidence>
<gene>
    <name evidence="1" type="ORF">LOD99_11443</name>
</gene>
<dbReference type="EMBL" id="JAKMXF010000214">
    <property type="protein sequence ID" value="KAI6654986.1"/>
    <property type="molecule type" value="Genomic_DNA"/>
</dbReference>
<evidence type="ECO:0000313" key="1">
    <source>
        <dbReference type="EMBL" id="KAI6654986.1"/>
    </source>
</evidence>
<comment type="caution">
    <text evidence="1">The sequence shown here is derived from an EMBL/GenBank/DDBJ whole genome shotgun (WGS) entry which is preliminary data.</text>
</comment>